<protein>
    <submittedName>
        <fullName evidence="1">Uncharacterized protein</fullName>
    </submittedName>
</protein>
<dbReference type="KEGG" id="pru:PRU_0574"/>
<dbReference type="InterPro" id="IPR045724">
    <property type="entry name" value="DUF6078"/>
</dbReference>
<dbReference type="HOGENOM" id="CLU_115284_0_1_10"/>
<dbReference type="Proteomes" id="UP000000927">
    <property type="component" value="Chromosome"/>
</dbReference>
<sequence>MRGLTKITKLFMSKINYDEVPGCYLHCIKADCKMADHCLRQLAMQNLPSNLTAVTILNPQLTQTGEGCEYYRDDKPQVYGKGFKNMQKKMLPDEYQTFMYRLQGKFGRNPYFERRKGAQLCSPSDIKQIEDALKAIGHEELKFDAYVEKLNWND</sequence>
<dbReference type="AlphaFoldDB" id="D5EXW0"/>
<keyword evidence="2" id="KW-1185">Reference proteome</keyword>
<dbReference type="EMBL" id="CP002006">
    <property type="protein sequence ID" value="ADE83532.1"/>
    <property type="molecule type" value="Genomic_DNA"/>
</dbReference>
<proteinExistence type="predicted"/>
<dbReference type="Pfam" id="PF19555">
    <property type="entry name" value="DUF6078"/>
    <property type="match status" value="1"/>
</dbReference>
<accession>D5EXW0</accession>
<gene>
    <name evidence="1" type="ordered locus">PRU_0574</name>
</gene>
<dbReference type="eggNOG" id="ENOG50347PF">
    <property type="taxonomic scope" value="Bacteria"/>
</dbReference>
<evidence type="ECO:0000313" key="2">
    <source>
        <dbReference type="Proteomes" id="UP000000927"/>
    </source>
</evidence>
<evidence type="ECO:0000313" key="1">
    <source>
        <dbReference type="EMBL" id="ADE83532.1"/>
    </source>
</evidence>
<name>D5EXW0_XYLR2</name>
<organism evidence="1 2">
    <name type="scientific">Xylanibacter ruminicola (strain ATCC 19189 / DSM 19721 / CIP 105475 / JCM 8958 / 23)</name>
    <name type="common">Prevotella ruminicola</name>
    <dbReference type="NCBI Taxonomy" id="264731"/>
    <lineage>
        <taxon>Bacteria</taxon>
        <taxon>Pseudomonadati</taxon>
        <taxon>Bacteroidota</taxon>
        <taxon>Bacteroidia</taxon>
        <taxon>Bacteroidales</taxon>
        <taxon>Prevotellaceae</taxon>
        <taxon>Xylanibacter</taxon>
    </lineage>
</organism>
<reference evidence="1 2" key="1">
    <citation type="journal article" date="2010" name="Microb. Ecol.">
        <title>Comparative genome analysis of Prevotella ruminicola and Prevotella bryantii: insights into their environmental niche.</title>
        <authorList>
            <consortium name="North American Consortium for Rumen Bacteria"/>
            <person name="Purushe J."/>
            <person name="Fouts D.E."/>
            <person name="Morrison M."/>
            <person name="White B.A."/>
            <person name="Mackie R.I."/>
            <person name="Coutinho P.M."/>
            <person name="Henrissat B."/>
            <person name="Nelson K.E."/>
        </authorList>
    </citation>
    <scope>NUCLEOTIDE SEQUENCE [LARGE SCALE GENOMIC DNA]</scope>
    <source>
        <strain evidence="2">ATCC 19189 / JCM 8958 / 23</strain>
    </source>
</reference>
<dbReference type="STRING" id="264731.PRU_0574"/>